<feature type="signal peptide" evidence="1">
    <location>
        <begin position="1"/>
        <end position="26"/>
    </location>
</feature>
<proteinExistence type="predicted"/>
<protein>
    <submittedName>
        <fullName evidence="2">Uncharacterized protein</fullName>
    </submittedName>
</protein>
<comment type="caution">
    <text evidence="2">The sequence shown here is derived from an EMBL/GenBank/DDBJ whole genome shotgun (WGS) entry which is preliminary data.</text>
</comment>
<gene>
    <name evidence="2" type="ORF">AALB_3717</name>
</gene>
<dbReference type="OrthoDB" id="6386200at2"/>
<sequence>MYLIMIFIERVLASVALLSFSVQVQATVQVEQLDYDSLLINDCSQSAVTISATQSSVMTQLETLSAEARSTINDSILVATLPSLNIDAQQQNYRTYSPNNKKINFNSSKSAHFPISYAWQEQNFEWFSAYNSNQSQLKPAPYLALARYQGQTLALASISSNDNQELLSALRDDFIAQRSPLVLFVRTNEPLNNSAINAFHQLGMRLHFKDQLIIASKAIDACDSGNWRDENGQSINWIKIDKVN</sequence>
<reference evidence="2" key="1">
    <citation type="journal article" date="2013" name="Genome Announc.">
        <title>Draft Genome Sequence of Agarivorans albus Strain MKT 106T, an Agarolytic Marine Bacterium.</title>
        <authorList>
            <person name="Yasuike M."/>
            <person name="Nakamura Y."/>
            <person name="Kai W."/>
            <person name="Fujiwara A."/>
            <person name="Fukui Y."/>
            <person name="Satomi M."/>
            <person name="Sano M."/>
        </authorList>
    </citation>
    <scope>NUCLEOTIDE SEQUENCE [LARGE SCALE GENOMIC DNA]</scope>
</reference>
<dbReference type="EMBL" id="BARX01000031">
    <property type="protein sequence ID" value="GAD03637.1"/>
    <property type="molecule type" value="Genomic_DNA"/>
</dbReference>
<dbReference type="AlphaFoldDB" id="R9PQF7"/>
<keyword evidence="3" id="KW-1185">Reference proteome</keyword>
<evidence type="ECO:0000313" key="2">
    <source>
        <dbReference type="EMBL" id="GAD03637.1"/>
    </source>
</evidence>
<organism evidence="2 3">
    <name type="scientific">Agarivorans albus MKT 106</name>
    <dbReference type="NCBI Taxonomy" id="1331007"/>
    <lineage>
        <taxon>Bacteria</taxon>
        <taxon>Pseudomonadati</taxon>
        <taxon>Pseudomonadota</taxon>
        <taxon>Gammaproteobacteria</taxon>
        <taxon>Alteromonadales</taxon>
        <taxon>Alteromonadaceae</taxon>
        <taxon>Agarivorans</taxon>
    </lineage>
</organism>
<accession>R9PQF7</accession>
<name>R9PQF7_AGAAL</name>
<evidence type="ECO:0000256" key="1">
    <source>
        <dbReference type="SAM" id="SignalP"/>
    </source>
</evidence>
<dbReference type="Proteomes" id="UP000014461">
    <property type="component" value="Unassembled WGS sequence"/>
</dbReference>
<keyword evidence="1" id="KW-0732">Signal</keyword>
<feature type="chain" id="PRO_5004488123" evidence="1">
    <location>
        <begin position="27"/>
        <end position="244"/>
    </location>
</feature>
<evidence type="ECO:0000313" key="3">
    <source>
        <dbReference type="Proteomes" id="UP000014461"/>
    </source>
</evidence>